<reference evidence="1 2" key="2">
    <citation type="submission" date="2020-04" db="EMBL/GenBank/DDBJ databases">
        <authorList>
            <person name="Fomenkov A."/>
            <person name="Anton B.P."/>
            <person name="Roberts R.J."/>
        </authorList>
    </citation>
    <scope>NUCLEOTIDE SEQUENCE [LARGE SCALE GENOMIC DNA]</scope>
    <source>
        <strain evidence="1 2">S2</strain>
    </source>
</reference>
<accession>A0A6H1NVN1</accession>
<sequence>MCKNNKAIDGIDCCVDCHEELAIMERNRSKCWNCQDKISETYADDHIDVEDGIN</sequence>
<gene>
    <name evidence="1" type="ORF">HFZ78_14295</name>
</gene>
<evidence type="ECO:0000313" key="1">
    <source>
        <dbReference type="EMBL" id="QIZ05339.1"/>
    </source>
</evidence>
<proteinExistence type="predicted"/>
<reference evidence="1 2" key="1">
    <citation type="submission" date="2020-04" db="EMBL/GenBank/DDBJ databases">
        <title>Genome-Wide Identification of 5-Methylcytosine Sites in Bacterial Genomes By High-Throughput Sequencing of MspJI Restriction Fragments.</title>
        <authorList>
            <person name="Wu V."/>
        </authorList>
    </citation>
    <scope>NUCLEOTIDE SEQUENCE [LARGE SCALE GENOMIC DNA]</scope>
    <source>
        <strain evidence="1 2">S2</strain>
    </source>
</reference>
<organism evidence="1 2">
    <name type="scientific">Priestia megaterium</name>
    <name type="common">Bacillus megaterium</name>
    <dbReference type="NCBI Taxonomy" id="1404"/>
    <lineage>
        <taxon>Bacteria</taxon>
        <taxon>Bacillati</taxon>
        <taxon>Bacillota</taxon>
        <taxon>Bacilli</taxon>
        <taxon>Bacillales</taxon>
        <taxon>Bacillaceae</taxon>
        <taxon>Priestia</taxon>
    </lineage>
</organism>
<protein>
    <submittedName>
        <fullName evidence="1">Uncharacterized protein</fullName>
    </submittedName>
</protein>
<dbReference type="Proteomes" id="UP000501868">
    <property type="component" value="Chromosome"/>
</dbReference>
<name>A0A6H1NVN1_PRIMG</name>
<dbReference type="AlphaFoldDB" id="A0A6H1NVN1"/>
<evidence type="ECO:0000313" key="2">
    <source>
        <dbReference type="Proteomes" id="UP000501868"/>
    </source>
</evidence>
<dbReference type="EMBL" id="CP051128">
    <property type="protein sequence ID" value="QIZ05339.1"/>
    <property type="molecule type" value="Genomic_DNA"/>
</dbReference>